<evidence type="ECO:0000256" key="5">
    <source>
        <dbReference type="ARBA" id="ARBA00022777"/>
    </source>
</evidence>
<gene>
    <name evidence="8" type="ORF">AKJ65_01870</name>
</gene>
<dbReference type="PANTHER" id="PTHR43304">
    <property type="entry name" value="PHYTOCHROME-LIKE PROTEIN CPH1"/>
    <property type="match status" value="1"/>
</dbReference>
<dbReference type="Gene3D" id="3.30.450.20">
    <property type="entry name" value="PAS domain"/>
    <property type="match status" value="2"/>
</dbReference>
<keyword evidence="4" id="KW-0808">Transferase</keyword>
<protein>
    <recommendedName>
        <fullName evidence="2">histidine kinase</fullName>
        <ecNumber evidence="2">2.7.13.3</ecNumber>
    </recommendedName>
</protein>
<evidence type="ECO:0000313" key="8">
    <source>
        <dbReference type="EMBL" id="KXA95384.1"/>
    </source>
</evidence>
<evidence type="ECO:0000256" key="2">
    <source>
        <dbReference type="ARBA" id="ARBA00012438"/>
    </source>
</evidence>
<feature type="domain" description="PAC" evidence="7">
    <location>
        <begin position="171"/>
        <end position="223"/>
    </location>
</feature>
<dbReference type="Pfam" id="PF08448">
    <property type="entry name" value="PAS_4"/>
    <property type="match status" value="2"/>
</dbReference>
<proteinExistence type="predicted"/>
<evidence type="ECO:0000313" key="9">
    <source>
        <dbReference type="Proteomes" id="UP000070284"/>
    </source>
</evidence>
<comment type="catalytic activity">
    <reaction evidence="1">
        <text>ATP + protein L-histidine = ADP + protein N-phospho-L-histidine.</text>
        <dbReference type="EC" id="2.7.13.3"/>
    </reaction>
</comment>
<dbReference type="InterPro" id="IPR000700">
    <property type="entry name" value="PAS-assoc_C"/>
</dbReference>
<dbReference type="InterPro" id="IPR013656">
    <property type="entry name" value="PAS_4"/>
</dbReference>
<dbReference type="EMBL" id="LHXO01000016">
    <property type="protein sequence ID" value="KXA95384.1"/>
    <property type="molecule type" value="Genomic_DNA"/>
</dbReference>
<sequence length="418" mass="47912">MREDLRENGHEEIIGKTDIDLYPEKGRKTYEEDMHVMETEEPIINKEYSVEDSEGDKSYYSTSKAPVYDNDNNVIGLVGITQEITERKQLQERLDFESSLLNDLLENVPASIYFKDAECRFVEVSDFKAEELGMDRAEVVGKTDFDFYSEDRAQEMFEDDKRVMEEEEPVVNKEEKIVTPDGEEWWASVIKVPRYDEDGNVIGTLGISMDITERKQGEQREDFLHSLLSNDIETKNKTAVGILELLKERDISEQEKSMIDTAINSIEDSSELISRVWTLRKASRKTELSEVDLDSKINSAVESNAELLEEKEIDTEIGETEDEVKGGRLTEDLFSNLIEWIVRFGECNVLRVLAREENGRITIILEGDGQEVPEMIRRGITKDFREGQVKEGGMLIYLASTISTAYKGKFEIKESELG</sequence>
<dbReference type="PANTHER" id="PTHR43304:SF1">
    <property type="entry name" value="PAC DOMAIN-CONTAINING PROTEIN"/>
    <property type="match status" value="1"/>
</dbReference>
<dbReference type="CDD" id="cd00130">
    <property type="entry name" value="PAS"/>
    <property type="match status" value="1"/>
</dbReference>
<dbReference type="InterPro" id="IPR001610">
    <property type="entry name" value="PAC"/>
</dbReference>
<keyword evidence="3" id="KW-0597">Phosphoprotein</keyword>
<dbReference type="GO" id="GO:0004673">
    <property type="term" value="F:protein histidine kinase activity"/>
    <property type="evidence" value="ECO:0007669"/>
    <property type="project" value="UniProtKB-EC"/>
</dbReference>
<dbReference type="PROSITE" id="PS50112">
    <property type="entry name" value="PAS"/>
    <property type="match status" value="1"/>
</dbReference>
<dbReference type="AlphaFoldDB" id="A0A133UME2"/>
<name>A0A133UME2_9EURY</name>
<feature type="domain" description="PAS" evidence="6">
    <location>
        <begin position="97"/>
        <end position="167"/>
    </location>
</feature>
<keyword evidence="5" id="KW-0418">Kinase</keyword>
<dbReference type="InterPro" id="IPR036890">
    <property type="entry name" value="HATPase_C_sf"/>
</dbReference>
<evidence type="ECO:0000256" key="4">
    <source>
        <dbReference type="ARBA" id="ARBA00022679"/>
    </source>
</evidence>
<reference evidence="8 9" key="1">
    <citation type="journal article" date="2016" name="Sci. Rep.">
        <title>Metabolic traits of an uncultured archaeal lineage -MSBL1- from brine pools of the Red Sea.</title>
        <authorList>
            <person name="Mwirichia R."/>
            <person name="Alam I."/>
            <person name="Rashid M."/>
            <person name="Vinu M."/>
            <person name="Ba-Alawi W."/>
            <person name="Anthony Kamau A."/>
            <person name="Kamanda Ngugi D."/>
            <person name="Goker M."/>
            <person name="Klenk H.P."/>
            <person name="Bajic V."/>
            <person name="Stingl U."/>
        </authorList>
    </citation>
    <scope>NUCLEOTIDE SEQUENCE [LARGE SCALE GENOMIC DNA]</scope>
    <source>
        <strain evidence="8">SCGC-AAA259E19</strain>
    </source>
</reference>
<accession>A0A133UME2</accession>
<evidence type="ECO:0000256" key="1">
    <source>
        <dbReference type="ARBA" id="ARBA00000085"/>
    </source>
</evidence>
<dbReference type="InterPro" id="IPR000014">
    <property type="entry name" value="PAS"/>
</dbReference>
<dbReference type="InterPro" id="IPR052162">
    <property type="entry name" value="Sensor_kinase/Photoreceptor"/>
</dbReference>
<dbReference type="PROSITE" id="PS50113">
    <property type="entry name" value="PAC"/>
    <property type="match status" value="2"/>
</dbReference>
<dbReference type="SUPFAM" id="SSF55785">
    <property type="entry name" value="PYP-like sensor domain (PAS domain)"/>
    <property type="match status" value="2"/>
</dbReference>
<dbReference type="Proteomes" id="UP000070284">
    <property type="component" value="Unassembled WGS sequence"/>
</dbReference>
<dbReference type="SMART" id="SM00086">
    <property type="entry name" value="PAC"/>
    <property type="match status" value="2"/>
</dbReference>
<dbReference type="NCBIfam" id="TIGR00229">
    <property type="entry name" value="sensory_box"/>
    <property type="match status" value="2"/>
</dbReference>
<evidence type="ECO:0000259" key="6">
    <source>
        <dbReference type="PROSITE" id="PS50112"/>
    </source>
</evidence>
<organism evidence="8 9">
    <name type="scientific">candidate division MSBL1 archaeon SCGC-AAA259E19</name>
    <dbReference type="NCBI Taxonomy" id="1698264"/>
    <lineage>
        <taxon>Archaea</taxon>
        <taxon>Methanobacteriati</taxon>
        <taxon>Methanobacteriota</taxon>
        <taxon>candidate division MSBL1</taxon>
    </lineage>
</organism>
<feature type="domain" description="PAC" evidence="7">
    <location>
        <begin position="44"/>
        <end position="96"/>
    </location>
</feature>
<comment type="caution">
    <text evidence="8">The sequence shown here is derived from an EMBL/GenBank/DDBJ whole genome shotgun (WGS) entry which is preliminary data.</text>
</comment>
<dbReference type="InterPro" id="IPR035965">
    <property type="entry name" value="PAS-like_dom_sf"/>
</dbReference>
<keyword evidence="9" id="KW-1185">Reference proteome</keyword>
<dbReference type="Gene3D" id="3.30.565.10">
    <property type="entry name" value="Histidine kinase-like ATPase, C-terminal domain"/>
    <property type="match status" value="1"/>
</dbReference>
<dbReference type="EC" id="2.7.13.3" evidence="2"/>
<evidence type="ECO:0000256" key="3">
    <source>
        <dbReference type="ARBA" id="ARBA00022553"/>
    </source>
</evidence>
<evidence type="ECO:0000259" key="7">
    <source>
        <dbReference type="PROSITE" id="PS50113"/>
    </source>
</evidence>